<protein>
    <submittedName>
        <fullName evidence="2">Uncharacterized protein</fullName>
    </submittedName>
</protein>
<keyword evidence="3" id="KW-1185">Reference proteome</keyword>
<comment type="caution">
    <text evidence="2">The sequence shown here is derived from an EMBL/GenBank/DDBJ whole genome shotgun (WGS) entry which is preliminary data.</text>
</comment>
<feature type="transmembrane region" description="Helical" evidence="1">
    <location>
        <begin position="5"/>
        <end position="26"/>
    </location>
</feature>
<sequence>MKKIVIILITIISIALFCLIGGWIYFVGQFSAVYPPITKYVFSTDIIQFEEKTIDVVNKNPSFSYKLKDVTGTDEPRNHYMDIDIKKNAKKYIFNVFYVNKENFWTKKQYVELNVVGAFEQTTGKGGYKIDDEGVKVFINLFEKEIVERIRN</sequence>
<dbReference type="EMBL" id="LMZQ01000051">
    <property type="protein sequence ID" value="KRT13280.1"/>
    <property type="molecule type" value="Genomic_DNA"/>
</dbReference>
<evidence type="ECO:0000313" key="2">
    <source>
        <dbReference type="EMBL" id="KRT13280.1"/>
    </source>
</evidence>
<gene>
    <name evidence="2" type="ORF">ASU31_25410</name>
</gene>
<evidence type="ECO:0000313" key="3">
    <source>
        <dbReference type="Proteomes" id="UP000051950"/>
    </source>
</evidence>
<keyword evidence="1" id="KW-0472">Membrane</keyword>
<dbReference type="RefSeq" id="WP_057935047.1">
    <property type="nucleotide sequence ID" value="NZ_LMZQ01000051.1"/>
</dbReference>
<dbReference type="STRING" id="687842.ASU31_25410"/>
<name>A0A0T5VHD7_9SPHI</name>
<keyword evidence="1" id="KW-0812">Transmembrane</keyword>
<reference evidence="2 3" key="1">
    <citation type="submission" date="2015-11" db="EMBL/GenBank/DDBJ databases">
        <title>Sequence of Pedobacter ginsenosidimutans.</title>
        <authorList>
            <person name="Carson E."/>
            <person name="Keyser V."/>
            <person name="Newman J."/>
            <person name="Miller J."/>
        </authorList>
    </citation>
    <scope>NUCLEOTIDE SEQUENCE [LARGE SCALE GENOMIC DNA]</scope>
    <source>
        <strain evidence="2 3">KACC 14530</strain>
    </source>
</reference>
<dbReference type="Proteomes" id="UP000051950">
    <property type="component" value="Unassembled WGS sequence"/>
</dbReference>
<proteinExistence type="predicted"/>
<accession>A0A0T5VHD7</accession>
<keyword evidence="1" id="KW-1133">Transmembrane helix</keyword>
<evidence type="ECO:0000256" key="1">
    <source>
        <dbReference type="SAM" id="Phobius"/>
    </source>
</evidence>
<organism evidence="2 3">
    <name type="scientific">Pedobacter ginsenosidimutans</name>
    <dbReference type="NCBI Taxonomy" id="687842"/>
    <lineage>
        <taxon>Bacteria</taxon>
        <taxon>Pseudomonadati</taxon>
        <taxon>Bacteroidota</taxon>
        <taxon>Sphingobacteriia</taxon>
        <taxon>Sphingobacteriales</taxon>
        <taxon>Sphingobacteriaceae</taxon>
        <taxon>Pedobacter</taxon>
    </lineage>
</organism>
<dbReference type="AlphaFoldDB" id="A0A0T5VHD7"/>